<dbReference type="Pfam" id="PF00155">
    <property type="entry name" value="Aminotran_1_2"/>
    <property type="match status" value="1"/>
</dbReference>
<sequence>MEGELCQLPEIVTICKKYKAHVYLDEAHSIGAVGKQEGESVILGEDGSSRGAQKLFAFVKIATFSDQNFRRWGLRSLNNTPVMPIMLYNPAKIPAFSRECLRQNRTLLFQQPLYFCQSNDMYFLAAHSREDLNKALEVISRVGDLIGIKYFPAEPQKQQLEENRVKLE</sequence>
<evidence type="ECO:0000313" key="5">
    <source>
        <dbReference type="Proteomes" id="UP000823775"/>
    </source>
</evidence>
<proteinExistence type="predicted"/>
<accession>A0ABS8SFH5</accession>
<evidence type="ECO:0000313" key="4">
    <source>
        <dbReference type="EMBL" id="MCD7457570.1"/>
    </source>
</evidence>
<organism evidence="4 5">
    <name type="scientific">Datura stramonium</name>
    <name type="common">Jimsonweed</name>
    <name type="synonym">Common thornapple</name>
    <dbReference type="NCBI Taxonomy" id="4076"/>
    <lineage>
        <taxon>Eukaryota</taxon>
        <taxon>Viridiplantae</taxon>
        <taxon>Streptophyta</taxon>
        <taxon>Embryophyta</taxon>
        <taxon>Tracheophyta</taxon>
        <taxon>Spermatophyta</taxon>
        <taxon>Magnoliopsida</taxon>
        <taxon>eudicotyledons</taxon>
        <taxon>Gunneridae</taxon>
        <taxon>Pentapetalae</taxon>
        <taxon>asterids</taxon>
        <taxon>lamiids</taxon>
        <taxon>Solanales</taxon>
        <taxon>Solanaceae</taxon>
        <taxon>Solanoideae</taxon>
        <taxon>Datureae</taxon>
        <taxon>Datura</taxon>
    </lineage>
</organism>
<keyword evidence="5" id="KW-1185">Reference proteome</keyword>
<comment type="caution">
    <text evidence="4">The sequence shown here is derived from an EMBL/GenBank/DDBJ whole genome shotgun (WGS) entry which is preliminary data.</text>
</comment>
<dbReference type="EMBL" id="JACEIK010000463">
    <property type="protein sequence ID" value="MCD7457570.1"/>
    <property type="molecule type" value="Genomic_DNA"/>
</dbReference>
<protein>
    <submittedName>
        <fullName evidence="4">Serine palmitoyltransferase component</fullName>
    </submittedName>
</protein>
<gene>
    <name evidence="4" type="primary">LCB2_3</name>
    <name evidence="4" type="ORF">HAX54_035428</name>
</gene>
<evidence type="ECO:0000259" key="3">
    <source>
        <dbReference type="Pfam" id="PF00155"/>
    </source>
</evidence>
<keyword evidence="2" id="KW-0808">Transferase</keyword>
<comment type="cofactor">
    <cofactor evidence="1">
        <name>pyridoxal 5'-phosphate</name>
        <dbReference type="ChEBI" id="CHEBI:597326"/>
    </cofactor>
</comment>
<dbReference type="InterPro" id="IPR050087">
    <property type="entry name" value="AON_synthase_class-II"/>
</dbReference>
<feature type="domain" description="Aminotransferase class I/classII large" evidence="3">
    <location>
        <begin position="1"/>
        <end position="42"/>
    </location>
</feature>
<dbReference type="InterPro" id="IPR015424">
    <property type="entry name" value="PyrdxlP-dep_Trfase"/>
</dbReference>
<dbReference type="PANTHER" id="PTHR13693">
    <property type="entry name" value="CLASS II AMINOTRANSFERASE/8-AMINO-7-OXONONANOATE SYNTHASE"/>
    <property type="match status" value="1"/>
</dbReference>
<reference evidence="4 5" key="1">
    <citation type="journal article" date="2021" name="BMC Genomics">
        <title>Datura genome reveals duplications of psychoactive alkaloid biosynthetic genes and high mutation rate following tissue culture.</title>
        <authorList>
            <person name="Rajewski A."/>
            <person name="Carter-House D."/>
            <person name="Stajich J."/>
            <person name="Litt A."/>
        </authorList>
    </citation>
    <scope>NUCLEOTIDE SEQUENCE [LARGE SCALE GENOMIC DNA]</scope>
    <source>
        <strain evidence="4">AR-01</strain>
    </source>
</reference>
<evidence type="ECO:0000256" key="1">
    <source>
        <dbReference type="ARBA" id="ARBA00001933"/>
    </source>
</evidence>
<name>A0ABS8SFH5_DATST</name>
<evidence type="ECO:0000256" key="2">
    <source>
        <dbReference type="ARBA" id="ARBA00022679"/>
    </source>
</evidence>
<dbReference type="Gene3D" id="3.40.640.10">
    <property type="entry name" value="Type I PLP-dependent aspartate aminotransferase-like (Major domain)"/>
    <property type="match status" value="1"/>
</dbReference>
<dbReference type="Proteomes" id="UP000823775">
    <property type="component" value="Unassembled WGS sequence"/>
</dbReference>
<dbReference type="InterPro" id="IPR004839">
    <property type="entry name" value="Aminotransferase_I/II_large"/>
</dbReference>
<dbReference type="InterPro" id="IPR015421">
    <property type="entry name" value="PyrdxlP-dep_Trfase_major"/>
</dbReference>
<dbReference type="PANTHER" id="PTHR13693:SF3">
    <property type="entry name" value="LD36009P"/>
    <property type="match status" value="1"/>
</dbReference>
<dbReference type="SUPFAM" id="SSF53383">
    <property type="entry name" value="PLP-dependent transferases"/>
    <property type="match status" value="1"/>
</dbReference>